<evidence type="ECO:0000256" key="1">
    <source>
        <dbReference type="SAM" id="MobiDB-lite"/>
    </source>
</evidence>
<sequence>MEAIRKQVSKLQEQVACQQQVSESLHPNPQSSSSSVAGFCHDDKDPVEILCRRLMADTSEFALVSTPSSRSSTSPAPLYQGAW</sequence>
<reference evidence="2 3" key="1">
    <citation type="submission" date="2012-08" db="EMBL/GenBank/DDBJ databases">
        <title>Oryza genome evolution.</title>
        <authorList>
            <person name="Wing R.A."/>
        </authorList>
    </citation>
    <scope>NUCLEOTIDE SEQUENCE</scope>
</reference>
<dbReference type="HOGENOM" id="CLU_2545930_0_0_1"/>
<evidence type="ECO:0000313" key="3">
    <source>
        <dbReference type="Proteomes" id="UP000032180"/>
    </source>
</evidence>
<dbReference type="AlphaFoldDB" id="A0A0D9WWM6"/>
<proteinExistence type="predicted"/>
<feature type="region of interest" description="Disordered" evidence="1">
    <location>
        <begin position="63"/>
        <end position="83"/>
    </location>
</feature>
<feature type="compositionally biased region" description="Low complexity" evidence="1">
    <location>
        <begin position="65"/>
        <end position="75"/>
    </location>
</feature>
<accession>A0A0D9WWM6</accession>
<reference evidence="3" key="2">
    <citation type="submission" date="2013-12" db="EMBL/GenBank/DDBJ databases">
        <authorList>
            <person name="Yu Y."/>
            <person name="Lee S."/>
            <person name="de Baynast K."/>
            <person name="Wissotski M."/>
            <person name="Liu L."/>
            <person name="Talag J."/>
            <person name="Goicoechea J."/>
            <person name="Angelova A."/>
            <person name="Jetty R."/>
            <person name="Kudrna D."/>
            <person name="Golser W."/>
            <person name="Rivera L."/>
            <person name="Zhang J."/>
            <person name="Wing R."/>
        </authorList>
    </citation>
    <scope>NUCLEOTIDE SEQUENCE</scope>
</reference>
<feature type="compositionally biased region" description="Polar residues" evidence="1">
    <location>
        <begin position="20"/>
        <end position="30"/>
    </location>
</feature>
<dbReference type="Gramene" id="LPERR07G05740.1">
    <property type="protein sequence ID" value="LPERR07G05740.1"/>
    <property type="gene ID" value="LPERR07G05740"/>
</dbReference>
<reference evidence="2" key="3">
    <citation type="submission" date="2015-04" db="UniProtKB">
        <authorList>
            <consortium name="EnsemblPlants"/>
        </authorList>
    </citation>
    <scope>IDENTIFICATION</scope>
</reference>
<dbReference type="EnsemblPlants" id="LPERR07G05740.1">
    <property type="protein sequence ID" value="LPERR07G05740.1"/>
    <property type="gene ID" value="LPERR07G05740"/>
</dbReference>
<feature type="region of interest" description="Disordered" evidence="1">
    <location>
        <begin position="20"/>
        <end position="39"/>
    </location>
</feature>
<keyword evidence="3" id="KW-1185">Reference proteome</keyword>
<protein>
    <submittedName>
        <fullName evidence="2">Uncharacterized protein</fullName>
    </submittedName>
</protein>
<name>A0A0D9WWM6_9ORYZ</name>
<evidence type="ECO:0000313" key="2">
    <source>
        <dbReference type="EnsemblPlants" id="LPERR07G05740.1"/>
    </source>
</evidence>
<organism evidence="2 3">
    <name type="scientific">Leersia perrieri</name>
    <dbReference type="NCBI Taxonomy" id="77586"/>
    <lineage>
        <taxon>Eukaryota</taxon>
        <taxon>Viridiplantae</taxon>
        <taxon>Streptophyta</taxon>
        <taxon>Embryophyta</taxon>
        <taxon>Tracheophyta</taxon>
        <taxon>Spermatophyta</taxon>
        <taxon>Magnoliopsida</taxon>
        <taxon>Liliopsida</taxon>
        <taxon>Poales</taxon>
        <taxon>Poaceae</taxon>
        <taxon>BOP clade</taxon>
        <taxon>Oryzoideae</taxon>
        <taxon>Oryzeae</taxon>
        <taxon>Oryzinae</taxon>
        <taxon>Leersia</taxon>
    </lineage>
</organism>
<dbReference type="Proteomes" id="UP000032180">
    <property type="component" value="Chromosome 7"/>
</dbReference>